<reference evidence="1" key="1">
    <citation type="submission" date="2014-11" db="EMBL/GenBank/DDBJ databases">
        <authorList>
            <person name="Amaro Gonzalez C."/>
        </authorList>
    </citation>
    <scope>NUCLEOTIDE SEQUENCE</scope>
</reference>
<evidence type="ECO:0000313" key="1">
    <source>
        <dbReference type="EMBL" id="JAH22196.1"/>
    </source>
</evidence>
<organism evidence="1">
    <name type="scientific">Anguilla anguilla</name>
    <name type="common">European freshwater eel</name>
    <name type="synonym">Muraena anguilla</name>
    <dbReference type="NCBI Taxonomy" id="7936"/>
    <lineage>
        <taxon>Eukaryota</taxon>
        <taxon>Metazoa</taxon>
        <taxon>Chordata</taxon>
        <taxon>Craniata</taxon>
        <taxon>Vertebrata</taxon>
        <taxon>Euteleostomi</taxon>
        <taxon>Actinopterygii</taxon>
        <taxon>Neopterygii</taxon>
        <taxon>Teleostei</taxon>
        <taxon>Anguilliformes</taxon>
        <taxon>Anguillidae</taxon>
        <taxon>Anguilla</taxon>
    </lineage>
</organism>
<protein>
    <submittedName>
        <fullName evidence="1">Uncharacterized protein</fullName>
    </submittedName>
</protein>
<sequence>MRLPGSSAVLQICTVPESQSTVEFMCHIVTSYRTAKPLILTVNHLCRPEACAHLY</sequence>
<dbReference type="AlphaFoldDB" id="A0A0E9QZ17"/>
<reference evidence="1" key="2">
    <citation type="journal article" date="2015" name="Fish Shellfish Immunol.">
        <title>Early steps in the European eel (Anguilla anguilla)-Vibrio vulnificus interaction in the gills: Role of the RtxA13 toxin.</title>
        <authorList>
            <person name="Callol A."/>
            <person name="Pajuelo D."/>
            <person name="Ebbesson L."/>
            <person name="Teles M."/>
            <person name="MacKenzie S."/>
            <person name="Amaro C."/>
        </authorList>
    </citation>
    <scope>NUCLEOTIDE SEQUENCE</scope>
</reference>
<dbReference type="EMBL" id="GBXM01086381">
    <property type="protein sequence ID" value="JAH22196.1"/>
    <property type="molecule type" value="Transcribed_RNA"/>
</dbReference>
<proteinExistence type="predicted"/>
<name>A0A0E9QZ17_ANGAN</name>
<accession>A0A0E9QZ17</accession>